<dbReference type="GO" id="GO:0004175">
    <property type="term" value="F:endopeptidase activity"/>
    <property type="evidence" value="ECO:0007669"/>
    <property type="project" value="UniProtKB-ARBA"/>
</dbReference>
<feature type="transmembrane region" description="Helical" evidence="1">
    <location>
        <begin position="6"/>
        <end position="25"/>
    </location>
</feature>
<reference evidence="3 4" key="1">
    <citation type="submission" date="2014-12" db="EMBL/GenBank/DDBJ databases">
        <title>Comparative genomics of the lactic acid bacteria isolated from the honey bee gut.</title>
        <authorList>
            <person name="Ellegaard K.M."/>
            <person name="Tamarit D."/>
            <person name="Javelind E."/>
            <person name="Olofsson T."/>
            <person name="Andersson S.G."/>
            <person name="Vasquez A."/>
        </authorList>
    </citation>
    <scope>NUCLEOTIDE SEQUENCE [LARGE SCALE GENOMIC DNA]</scope>
    <source>
        <strain evidence="3 4">Bma6</strain>
    </source>
</reference>
<dbReference type="Pfam" id="PF02517">
    <property type="entry name" value="Rce1-like"/>
    <property type="match status" value="1"/>
</dbReference>
<feature type="transmembrane region" description="Helical" evidence="1">
    <location>
        <begin position="57"/>
        <end position="79"/>
    </location>
</feature>
<proteinExistence type="predicted"/>
<keyword evidence="1" id="KW-1133">Transmembrane helix</keyword>
<feature type="transmembrane region" description="Helical" evidence="1">
    <location>
        <begin position="244"/>
        <end position="260"/>
    </location>
</feature>
<gene>
    <name evidence="3" type="ORF">JF68_08320</name>
</gene>
<evidence type="ECO:0000313" key="3">
    <source>
        <dbReference type="EMBL" id="KJY53487.1"/>
    </source>
</evidence>
<keyword evidence="1" id="KW-0472">Membrane</keyword>
<feature type="transmembrane region" description="Helical" evidence="1">
    <location>
        <begin position="158"/>
        <end position="177"/>
    </location>
</feature>
<feature type="transmembrane region" description="Helical" evidence="1">
    <location>
        <begin position="183"/>
        <end position="209"/>
    </location>
</feature>
<feature type="transmembrane region" description="Helical" evidence="1">
    <location>
        <begin position="221"/>
        <end position="238"/>
    </location>
</feature>
<dbReference type="EMBL" id="JXBX01000009">
    <property type="protein sequence ID" value="KJY53487.1"/>
    <property type="molecule type" value="Genomic_DNA"/>
</dbReference>
<name>A0ABD4ADW0_9BIFI</name>
<dbReference type="Proteomes" id="UP000033652">
    <property type="component" value="Unassembled WGS sequence"/>
</dbReference>
<dbReference type="GO" id="GO:0080120">
    <property type="term" value="P:CAAX-box protein maturation"/>
    <property type="evidence" value="ECO:0007669"/>
    <property type="project" value="UniProtKB-ARBA"/>
</dbReference>
<accession>A0ABD4ADW0</accession>
<feature type="domain" description="CAAX prenyl protease 2/Lysostaphin resistance protein A-like" evidence="2">
    <location>
        <begin position="164"/>
        <end position="255"/>
    </location>
</feature>
<keyword evidence="1" id="KW-0812">Transmembrane</keyword>
<dbReference type="InterPro" id="IPR003675">
    <property type="entry name" value="Rce1/LyrA-like_dom"/>
</dbReference>
<evidence type="ECO:0000256" key="1">
    <source>
        <dbReference type="SAM" id="Phobius"/>
    </source>
</evidence>
<organism evidence="3 4">
    <name type="scientific">Bifidobacterium coryneforme</name>
    <dbReference type="NCBI Taxonomy" id="1687"/>
    <lineage>
        <taxon>Bacteria</taxon>
        <taxon>Bacillati</taxon>
        <taxon>Actinomycetota</taxon>
        <taxon>Actinomycetes</taxon>
        <taxon>Bifidobacteriales</taxon>
        <taxon>Bifidobacteriaceae</taxon>
        <taxon>Bifidobacterium</taxon>
    </lineage>
</organism>
<sequence>MITQLPGIPRIIVVGFLLVGYYYLVKKFLIQIARYFSFHTRSFTTKSKDEIKGVSELVLIVAGHLCFMLFMLWFSGLSISALSLSLEQIPVLIAGIFLGISELAISMFACEIVMAFYESGQTIKTDHSLLKALNLPLIKDSSSWMSSSRGGWIRHHLTAVRVLPFPIAIVLSSVQVACEELVFRAILFSVFADFGKFYTILVSGAYFVLMQALFMQSKRAAMFPMVGALTMAILHGVLFSQTGYIWPLVIAHITFFVVTVM</sequence>
<dbReference type="AlphaFoldDB" id="A0ABD4ADW0"/>
<comment type="caution">
    <text evidence="3">The sequence shown here is derived from an EMBL/GenBank/DDBJ whole genome shotgun (WGS) entry which is preliminary data.</text>
</comment>
<evidence type="ECO:0000313" key="4">
    <source>
        <dbReference type="Proteomes" id="UP000033652"/>
    </source>
</evidence>
<protein>
    <recommendedName>
        <fullName evidence="2">CAAX prenyl protease 2/Lysostaphin resistance protein A-like domain-containing protein</fullName>
    </recommendedName>
</protein>
<evidence type="ECO:0000259" key="2">
    <source>
        <dbReference type="Pfam" id="PF02517"/>
    </source>
</evidence>
<dbReference type="RefSeq" id="WP_045921363.1">
    <property type="nucleotide sequence ID" value="NZ_KQ033865.1"/>
</dbReference>
<feature type="transmembrane region" description="Helical" evidence="1">
    <location>
        <begin position="91"/>
        <end position="117"/>
    </location>
</feature>